<proteinExistence type="predicted"/>
<keyword evidence="4" id="KW-0812">Transmembrane</keyword>
<evidence type="ECO:0000256" key="2">
    <source>
        <dbReference type="ARBA" id="ARBA00023163"/>
    </source>
</evidence>
<dbReference type="OrthoDB" id="259769at2759"/>
<feature type="transmembrane region" description="Helical" evidence="4">
    <location>
        <begin position="72"/>
        <end position="91"/>
    </location>
</feature>
<dbReference type="GO" id="GO:0005736">
    <property type="term" value="C:RNA polymerase I complex"/>
    <property type="evidence" value="ECO:0007669"/>
    <property type="project" value="TreeGrafter"/>
</dbReference>
<evidence type="ECO:0000313" key="5">
    <source>
        <dbReference type="EMBL" id="CAA2981569.1"/>
    </source>
</evidence>
<gene>
    <name evidence="5" type="ORF">OLEA9_A014678</name>
</gene>
<dbReference type="Gramene" id="OE9A014678T1">
    <property type="protein sequence ID" value="OE9A014678C1"/>
    <property type="gene ID" value="OE9A014678"/>
</dbReference>
<keyword evidence="2" id="KW-0804">Transcription</keyword>
<evidence type="ECO:0000313" key="6">
    <source>
        <dbReference type="Proteomes" id="UP000594638"/>
    </source>
</evidence>
<organism evidence="5 6">
    <name type="scientific">Olea europaea subsp. europaea</name>
    <dbReference type="NCBI Taxonomy" id="158383"/>
    <lineage>
        <taxon>Eukaryota</taxon>
        <taxon>Viridiplantae</taxon>
        <taxon>Streptophyta</taxon>
        <taxon>Embryophyta</taxon>
        <taxon>Tracheophyta</taxon>
        <taxon>Spermatophyta</taxon>
        <taxon>Magnoliopsida</taxon>
        <taxon>eudicotyledons</taxon>
        <taxon>Gunneridae</taxon>
        <taxon>Pentapetalae</taxon>
        <taxon>asterids</taxon>
        <taxon>lamiids</taxon>
        <taxon>Lamiales</taxon>
        <taxon>Oleaceae</taxon>
        <taxon>Oleeae</taxon>
        <taxon>Olea</taxon>
    </lineage>
</organism>
<evidence type="ECO:0000256" key="4">
    <source>
        <dbReference type="SAM" id="Phobius"/>
    </source>
</evidence>
<dbReference type="GO" id="GO:0042797">
    <property type="term" value="P:tRNA transcription by RNA polymerase III"/>
    <property type="evidence" value="ECO:0007669"/>
    <property type="project" value="TreeGrafter"/>
</dbReference>
<dbReference type="SUPFAM" id="SSF63562">
    <property type="entry name" value="RPB6/omega subunit-like"/>
    <property type="match status" value="1"/>
</dbReference>
<dbReference type="PANTHER" id="PTHR47227:SF8">
    <property type="entry name" value="DNA-DIRECTED RNA POLYMERASES II, IV AND V SUBUNIT 6A"/>
    <property type="match status" value="1"/>
</dbReference>
<feature type="region of interest" description="Disordered" evidence="3">
    <location>
        <begin position="1"/>
        <end position="60"/>
    </location>
</feature>
<protein>
    <submittedName>
        <fullName evidence="5">DNA-directed RNA polymerases II, IV and V subunit 6A-like</fullName>
    </submittedName>
</protein>
<dbReference type="PANTHER" id="PTHR47227">
    <property type="entry name" value="DNA-DIRECTED RNA POLYMERASE SUBUNIT K"/>
    <property type="match status" value="1"/>
</dbReference>
<evidence type="ECO:0000256" key="3">
    <source>
        <dbReference type="SAM" id="MobiDB-lite"/>
    </source>
</evidence>
<dbReference type="GO" id="GO:0006366">
    <property type="term" value="P:transcription by RNA polymerase II"/>
    <property type="evidence" value="ECO:0007669"/>
    <property type="project" value="TreeGrafter"/>
</dbReference>
<reference evidence="5 6" key="1">
    <citation type="submission" date="2019-12" db="EMBL/GenBank/DDBJ databases">
        <authorList>
            <person name="Alioto T."/>
            <person name="Alioto T."/>
            <person name="Gomez Garrido J."/>
        </authorList>
    </citation>
    <scope>NUCLEOTIDE SEQUENCE [LARGE SCALE GENOMIC DNA]</scope>
</reference>
<dbReference type="InterPro" id="IPR036161">
    <property type="entry name" value="RPB6/omega-like_sf"/>
</dbReference>
<accession>A0A8S0RQF3</accession>
<keyword evidence="1 5" id="KW-0240">DNA-directed RNA polymerase</keyword>
<dbReference type="GO" id="GO:0006360">
    <property type="term" value="P:transcription by RNA polymerase I"/>
    <property type="evidence" value="ECO:0007669"/>
    <property type="project" value="TreeGrafter"/>
</dbReference>
<dbReference type="Gene3D" id="3.90.940.10">
    <property type="match status" value="1"/>
</dbReference>
<feature type="compositionally biased region" description="Acidic residues" evidence="3">
    <location>
        <begin position="1"/>
        <end position="45"/>
    </location>
</feature>
<evidence type="ECO:0000256" key="1">
    <source>
        <dbReference type="ARBA" id="ARBA00022478"/>
    </source>
</evidence>
<sequence>MADEDYEMDGGYEDEPMEPEPDEGAEIEEENNNNDDALDAFEGEGEEKQEQEPVERPRKTSKYMMKYERARILGTCALQIRCCVIFGFYVFNMLVMDLRSFV</sequence>
<name>A0A8S0RQF3_OLEEU</name>
<dbReference type="AlphaFoldDB" id="A0A8S0RQF3"/>
<dbReference type="GO" id="GO:0005665">
    <property type="term" value="C:RNA polymerase II, core complex"/>
    <property type="evidence" value="ECO:0007669"/>
    <property type="project" value="TreeGrafter"/>
</dbReference>
<dbReference type="EMBL" id="CACTIH010003676">
    <property type="protein sequence ID" value="CAA2981569.1"/>
    <property type="molecule type" value="Genomic_DNA"/>
</dbReference>
<dbReference type="GO" id="GO:0005666">
    <property type="term" value="C:RNA polymerase III complex"/>
    <property type="evidence" value="ECO:0007669"/>
    <property type="project" value="TreeGrafter"/>
</dbReference>
<dbReference type="GO" id="GO:0003677">
    <property type="term" value="F:DNA binding"/>
    <property type="evidence" value="ECO:0007669"/>
    <property type="project" value="InterPro"/>
</dbReference>
<comment type="caution">
    <text evidence="5">The sequence shown here is derived from an EMBL/GenBank/DDBJ whole genome shotgun (WGS) entry which is preliminary data.</text>
</comment>
<feature type="compositionally biased region" description="Basic and acidic residues" evidence="3">
    <location>
        <begin position="46"/>
        <end position="58"/>
    </location>
</feature>
<dbReference type="GO" id="GO:0003899">
    <property type="term" value="F:DNA-directed RNA polymerase activity"/>
    <property type="evidence" value="ECO:0007669"/>
    <property type="project" value="InterPro"/>
</dbReference>
<keyword evidence="4" id="KW-0472">Membrane</keyword>
<keyword evidence="4" id="KW-1133">Transmembrane helix</keyword>
<dbReference type="Proteomes" id="UP000594638">
    <property type="component" value="Unassembled WGS sequence"/>
</dbReference>
<keyword evidence="6" id="KW-1185">Reference proteome</keyword>